<proteinExistence type="predicted"/>
<evidence type="ECO:0008006" key="3">
    <source>
        <dbReference type="Google" id="ProtNLM"/>
    </source>
</evidence>
<accession>A0A330LMW0</accession>
<gene>
    <name evidence="1" type="ORF">MORIYA_0833</name>
</gene>
<evidence type="ECO:0000313" key="1">
    <source>
        <dbReference type="EMBL" id="SQD77311.1"/>
    </source>
</evidence>
<sequence length="80" mass="8975">MKYISLILFCSQILFGCVQQPNYELSASTQYFKDIQILDPDAPAKNDGITNTLEGKYGQKVISSYHDSAYDAKSARDMSQ</sequence>
<dbReference type="Proteomes" id="UP000250163">
    <property type="component" value="Chromosome MORIYA"/>
</dbReference>
<dbReference type="PROSITE" id="PS51257">
    <property type="entry name" value="PROKAR_LIPOPROTEIN"/>
    <property type="match status" value="1"/>
</dbReference>
<protein>
    <recommendedName>
        <fullName evidence="3">Lipoprotein</fullName>
    </recommendedName>
</protein>
<organism evidence="1 2">
    <name type="scientific">Moritella yayanosii</name>
    <dbReference type="NCBI Taxonomy" id="69539"/>
    <lineage>
        <taxon>Bacteria</taxon>
        <taxon>Pseudomonadati</taxon>
        <taxon>Pseudomonadota</taxon>
        <taxon>Gammaproteobacteria</taxon>
        <taxon>Alteromonadales</taxon>
        <taxon>Moritellaceae</taxon>
        <taxon>Moritella</taxon>
    </lineage>
</organism>
<evidence type="ECO:0000313" key="2">
    <source>
        <dbReference type="Proteomes" id="UP000250163"/>
    </source>
</evidence>
<reference evidence="2" key="1">
    <citation type="submission" date="2018-05" db="EMBL/GenBank/DDBJ databases">
        <authorList>
            <person name="Cea G.-C."/>
            <person name="William W."/>
        </authorList>
    </citation>
    <scope>NUCLEOTIDE SEQUENCE [LARGE SCALE GENOMIC DNA]</scope>
    <source>
        <strain evidence="2">DB21MT 5</strain>
    </source>
</reference>
<name>A0A330LMW0_9GAMM</name>
<dbReference type="EMBL" id="LS483250">
    <property type="protein sequence ID" value="SQD77311.1"/>
    <property type="molecule type" value="Genomic_DNA"/>
</dbReference>
<dbReference type="KEGG" id="mya:MORIYA_0833"/>
<dbReference type="AlphaFoldDB" id="A0A330LMW0"/>
<keyword evidence="2" id="KW-1185">Reference proteome</keyword>
<dbReference type="RefSeq" id="WP_232011501.1">
    <property type="nucleotide sequence ID" value="NZ_LS483250.1"/>
</dbReference>